<feature type="region of interest" description="Disordered" evidence="1">
    <location>
        <begin position="1"/>
        <end position="60"/>
    </location>
</feature>
<accession>A0A8J5RGG3</accession>
<name>A0A8J5RGG3_ZIZPA</name>
<sequence>MARGPTTWRSEAKNTGGHPPGRRPSEVAFREKVAGGRPPREGCRRPPSDGRLPEAALRERLPEVAFREKVAGGRPPGEGL</sequence>
<feature type="compositionally biased region" description="Basic and acidic residues" evidence="1">
    <location>
        <begin position="23"/>
        <end position="60"/>
    </location>
</feature>
<proteinExistence type="predicted"/>
<evidence type="ECO:0000313" key="2">
    <source>
        <dbReference type="EMBL" id="KAG8048597.1"/>
    </source>
</evidence>
<reference evidence="2" key="2">
    <citation type="submission" date="2021-02" db="EMBL/GenBank/DDBJ databases">
        <authorList>
            <person name="Kimball J.A."/>
            <person name="Haas M.W."/>
            <person name="Macchietto M."/>
            <person name="Kono T."/>
            <person name="Duquette J."/>
            <person name="Shao M."/>
        </authorList>
    </citation>
    <scope>NUCLEOTIDE SEQUENCE</scope>
    <source>
        <tissue evidence="2">Fresh leaf tissue</tissue>
    </source>
</reference>
<dbReference type="EMBL" id="JAAALK010000289">
    <property type="protein sequence ID" value="KAG8048597.1"/>
    <property type="molecule type" value="Genomic_DNA"/>
</dbReference>
<organism evidence="2 3">
    <name type="scientific">Zizania palustris</name>
    <name type="common">Northern wild rice</name>
    <dbReference type="NCBI Taxonomy" id="103762"/>
    <lineage>
        <taxon>Eukaryota</taxon>
        <taxon>Viridiplantae</taxon>
        <taxon>Streptophyta</taxon>
        <taxon>Embryophyta</taxon>
        <taxon>Tracheophyta</taxon>
        <taxon>Spermatophyta</taxon>
        <taxon>Magnoliopsida</taxon>
        <taxon>Liliopsida</taxon>
        <taxon>Poales</taxon>
        <taxon>Poaceae</taxon>
        <taxon>BOP clade</taxon>
        <taxon>Oryzoideae</taxon>
        <taxon>Oryzeae</taxon>
        <taxon>Zizaniinae</taxon>
        <taxon>Zizania</taxon>
    </lineage>
</organism>
<protein>
    <submittedName>
        <fullName evidence="2">Uncharacterized protein</fullName>
    </submittedName>
</protein>
<gene>
    <name evidence="2" type="ORF">GUJ93_ZPchr0009g1737</name>
</gene>
<keyword evidence="3" id="KW-1185">Reference proteome</keyword>
<reference evidence="2" key="1">
    <citation type="journal article" date="2021" name="bioRxiv">
        <title>Whole Genome Assembly and Annotation of Northern Wild Rice, Zizania palustris L., Supports a Whole Genome Duplication in the Zizania Genus.</title>
        <authorList>
            <person name="Haas M."/>
            <person name="Kono T."/>
            <person name="Macchietto M."/>
            <person name="Millas R."/>
            <person name="McGilp L."/>
            <person name="Shao M."/>
            <person name="Duquette J."/>
            <person name="Hirsch C.N."/>
            <person name="Kimball J."/>
        </authorList>
    </citation>
    <scope>NUCLEOTIDE SEQUENCE</scope>
    <source>
        <tissue evidence="2">Fresh leaf tissue</tissue>
    </source>
</reference>
<comment type="caution">
    <text evidence="2">The sequence shown here is derived from an EMBL/GenBank/DDBJ whole genome shotgun (WGS) entry which is preliminary data.</text>
</comment>
<dbReference type="Proteomes" id="UP000729402">
    <property type="component" value="Unassembled WGS sequence"/>
</dbReference>
<dbReference type="AlphaFoldDB" id="A0A8J5RGG3"/>
<evidence type="ECO:0000313" key="3">
    <source>
        <dbReference type="Proteomes" id="UP000729402"/>
    </source>
</evidence>
<evidence type="ECO:0000256" key="1">
    <source>
        <dbReference type="SAM" id="MobiDB-lite"/>
    </source>
</evidence>